<keyword evidence="8" id="KW-0653">Protein transport</keyword>
<feature type="compositionally biased region" description="Acidic residues" evidence="10">
    <location>
        <begin position="280"/>
        <end position="301"/>
    </location>
</feature>
<dbReference type="OrthoDB" id="6255506at2759"/>
<dbReference type="GO" id="GO:0015031">
    <property type="term" value="P:protein transport"/>
    <property type="evidence" value="ECO:0007669"/>
    <property type="project" value="UniProtKB-KW"/>
</dbReference>
<dbReference type="Pfam" id="PF08574">
    <property type="entry name" value="Iwr1"/>
    <property type="match status" value="1"/>
</dbReference>
<feature type="compositionally biased region" description="Basic and acidic residues" evidence="10">
    <location>
        <begin position="302"/>
        <end position="313"/>
    </location>
</feature>
<evidence type="ECO:0000256" key="9">
    <source>
        <dbReference type="ARBA" id="ARBA00023242"/>
    </source>
</evidence>
<name>A0A8H5LKL3_9AGAR</name>
<reference evidence="12 13" key="1">
    <citation type="journal article" date="2020" name="ISME J.">
        <title>Uncovering the hidden diversity of litter-decomposition mechanisms in mushroom-forming fungi.</title>
        <authorList>
            <person name="Floudas D."/>
            <person name="Bentzer J."/>
            <person name="Ahren D."/>
            <person name="Johansson T."/>
            <person name="Persson P."/>
            <person name="Tunlid A."/>
        </authorList>
    </citation>
    <scope>NUCLEOTIDE SEQUENCE [LARGE SCALE GENOMIC DNA]</scope>
    <source>
        <strain evidence="12 13">CBS 146.42</strain>
    </source>
</reference>
<dbReference type="Proteomes" id="UP000559027">
    <property type="component" value="Unassembled WGS sequence"/>
</dbReference>
<dbReference type="PANTHER" id="PTHR31196:SF2">
    <property type="entry name" value="RNA POLYMERASE II NUCLEAR LOCALIZATION PROTEIN SLC7A6OS-RELATED"/>
    <property type="match status" value="1"/>
</dbReference>
<evidence type="ECO:0000259" key="11">
    <source>
        <dbReference type="Pfam" id="PF08574"/>
    </source>
</evidence>
<comment type="subcellular location">
    <subcellularLocation>
        <location evidence="3">Cytoplasm</location>
    </subcellularLocation>
    <subcellularLocation>
        <location evidence="2">Nucleus</location>
    </subcellularLocation>
</comment>
<keyword evidence="9" id="KW-0539">Nucleus</keyword>
<evidence type="ECO:0000256" key="7">
    <source>
        <dbReference type="ARBA" id="ARBA00022490"/>
    </source>
</evidence>
<sequence>MDIDSSTAPSQSYTILRIKRKRNEEPLDALVVERSVRRKKTRGGAGVFQYAQTVEDGVWKDEKTQKDIQDRISRLAKENTAKAQITNVPVQTDSIVDTPSSPTCLRKEKTRRYTIVSPEENEPSAKRAAASPPKVYASKDLVKHPPVPDFRLYDAILSERESVLANQPDPEMEKFLPMLNDYLKIHDIPTHAELNTFAAASNTKHGKDAFADESDDYVWDVFYHRPASLSEWNSVAARMGTITGLPGSVLGSDESDSGSEAEDEADEDSNAEEYYKNDYPDEESDSEPENSDEFHEESDYDDMMHYRDDEEAF</sequence>
<dbReference type="AlphaFoldDB" id="A0A8H5LKL3"/>
<keyword evidence="7" id="KW-0963">Cytoplasm</keyword>
<comment type="function">
    <text evidence="1">Directs RNA polymerase II nuclear import.</text>
</comment>
<feature type="domain" description="Transcription factor Iwr1" evidence="11">
    <location>
        <begin position="215"/>
        <end position="283"/>
    </location>
</feature>
<evidence type="ECO:0000313" key="13">
    <source>
        <dbReference type="Proteomes" id="UP000559027"/>
    </source>
</evidence>
<keyword evidence="6" id="KW-0813">Transport</keyword>
<evidence type="ECO:0000256" key="10">
    <source>
        <dbReference type="SAM" id="MobiDB-lite"/>
    </source>
</evidence>
<dbReference type="InterPro" id="IPR040218">
    <property type="entry name" value="SLC7A6OS"/>
</dbReference>
<accession>A0A8H5LKL3</accession>
<evidence type="ECO:0000256" key="2">
    <source>
        <dbReference type="ARBA" id="ARBA00004123"/>
    </source>
</evidence>
<dbReference type="InterPro" id="IPR013883">
    <property type="entry name" value="TF_Iwr1_dom"/>
</dbReference>
<evidence type="ECO:0000256" key="4">
    <source>
        <dbReference type="ARBA" id="ARBA00010218"/>
    </source>
</evidence>
<dbReference type="GO" id="GO:0032502">
    <property type="term" value="P:developmental process"/>
    <property type="evidence" value="ECO:0007669"/>
    <property type="project" value="TreeGrafter"/>
</dbReference>
<evidence type="ECO:0000313" key="12">
    <source>
        <dbReference type="EMBL" id="KAF5360652.1"/>
    </source>
</evidence>
<feature type="region of interest" description="Disordered" evidence="10">
    <location>
        <begin position="245"/>
        <end position="313"/>
    </location>
</feature>
<keyword evidence="13" id="KW-1185">Reference proteome</keyword>
<comment type="caution">
    <text evidence="12">The sequence shown here is derived from an EMBL/GenBank/DDBJ whole genome shotgun (WGS) entry which is preliminary data.</text>
</comment>
<dbReference type="GO" id="GO:0005634">
    <property type="term" value="C:nucleus"/>
    <property type="evidence" value="ECO:0007669"/>
    <property type="project" value="UniProtKB-SubCell"/>
</dbReference>
<comment type="similarity">
    <text evidence="4">Belongs to the IWR1/SLC7A6OS family.</text>
</comment>
<feature type="compositionally biased region" description="Acidic residues" evidence="10">
    <location>
        <begin position="253"/>
        <end position="271"/>
    </location>
</feature>
<dbReference type="PANTHER" id="PTHR31196">
    <property type="entry name" value="RNA POLYMERASE II NUCLEAR LOCALIZATION PROTEIN SLC7A6OS-RELATED"/>
    <property type="match status" value="1"/>
</dbReference>
<evidence type="ECO:0000256" key="3">
    <source>
        <dbReference type="ARBA" id="ARBA00004496"/>
    </source>
</evidence>
<evidence type="ECO:0000256" key="8">
    <source>
        <dbReference type="ARBA" id="ARBA00022927"/>
    </source>
</evidence>
<evidence type="ECO:0000256" key="1">
    <source>
        <dbReference type="ARBA" id="ARBA00003202"/>
    </source>
</evidence>
<organism evidence="12 13">
    <name type="scientific">Leucocoprinus leucothites</name>
    <dbReference type="NCBI Taxonomy" id="201217"/>
    <lineage>
        <taxon>Eukaryota</taxon>
        <taxon>Fungi</taxon>
        <taxon>Dikarya</taxon>
        <taxon>Basidiomycota</taxon>
        <taxon>Agaricomycotina</taxon>
        <taxon>Agaricomycetes</taxon>
        <taxon>Agaricomycetidae</taxon>
        <taxon>Agaricales</taxon>
        <taxon>Agaricineae</taxon>
        <taxon>Agaricaceae</taxon>
        <taxon>Leucocoprinus</taxon>
    </lineage>
</organism>
<gene>
    <name evidence="12" type="ORF">D9756_004843</name>
</gene>
<dbReference type="EMBL" id="JAACJO010000003">
    <property type="protein sequence ID" value="KAF5360652.1"/>
    <property type="molecule type" value="Genomic_DNA"/>
</dbReference>
<evidence type="ECO:0000256" key="5">
    <source>
        <dbReference type="ARBA" id="ARBA00017036"/>
    </source>
</evidence>
<protein>
    <recommendedName>
        <fullName evidence="5">Probable RNA polymerase II nuclear localization protein SLC7A6OS</fullName>
    </recommendedName>
</protein>
<evidence type="ECO:0000256" key="6">
    <source>
        <dbReference type="ARBA" id="ARBA00022448"/>
    </source>
</evidence>
<proteinExistence type="inferred from homology"/>
<dbReference type="GO" id="GO:0005737">
    <property type="term" value="C:cytoplasm"/>
    <property type="evidence" value="ECO:0007669"/>
    <property type="project" value="UniProtKB-SubCell"/>
</dbReference>